<feature type="compositionally biased region" description="Acidic residues" evidence="1">
    <location>
        <begin position="52"/>
        <end position="75"/>
    </location>
</feature>
<protein>
    <submittedName>
        <fullName evidence="2">Uncharacterized protein</fullName>
    </submittedName>
</protein>
<reference evidence="2 4" key="2">
    <citation type="journal article" date="2019" name="Plant Biotechnol. J.">
        <title>The red bayberry genome and genetic basis of sex determination.</title>
        <authorList>
            <person name="Jia H.M."/>
            <person name="Jia H.J."/>
            <person name="Cai Q.L."/>
            <person name="Wang Y."/>
            <person name="Zhao H.B."/>
            <person name="Yang W.F."/>
            <person name="Wang G.Y."/>
            <person name="Li Y.H."/>
            <person name="Zhan D.L."/>
            <person name="Shen Y.T."/>
            <person name="Niu Q.F."/>
            <person name="Chang L."/>
            <person name="Qiu J."/>
            <person name="Zhao L."/>
            <person name="Xie H.B."/>
            <person name="Fu W.Y."/>
            <person name="Jin J."/>
            <person name="Li X.W."/>
            <person name="Jiao Y."/>
            <person name="Zhou C.C."/>
            <person name="Tu T."/>
            <person name="Chai C.Y."/>
            <person name="Gao J.L."/>
            <person name="Fan L.J."/>
            <person name="van de Weg E."/>
            <person name="Wang J.Y."/>
            <person name="Gao Z.S."/>
        </authorList>
    </citation>
    <scope>NUCLEOTIDE SEQUENCE [LARGE SCALE GENOMIC DNA]</scope>
    <source>
        <tissue evidence="2">Leaves</tissue>
    </source>
</reference>
<proteinExistence type="predicted"/>
<organism evidence="2 4">
    <name type="scientific">Morella rubra</name>
    <name type="common">Chinese bayberry</name>
    <dbReference type="NCBI Taxonomy" id="262757"/>
    <lineage>
        <taxon>Eukaryota</taxon>
        <taxon>Viridiplantae</taxon>
        <taxon>Streptophyta</taxon>
        <taxon>Embryophyta</taxon>
        <taxon>Tracheophyta</taxon>
        <taxon>Spermatophyta</taxon>
        <taxon>Magnoliopsida</taxon>
        <taxon>eudicotyledons</taxon>
        <taxon>Gunneridae</taxon>
        <taxon>Pentapetalae</taxon>
        <taxon>rosids</taxon>
        <taxon>fabids</taxon>
        <taxon>Fagales</taxon>
        <taxon>Myricaceae</taxon>
        <taxon>Morella</taxon>
    </lineage>
</organism>
<dbReference type="EMBL" id="RXIC02000493">
    <property type="protein sequence ID" value="KAB1199152.1"/>
    <property type="molecule type" value="Genomic_DNA"/>
</dbReference>
<comment type="caution">
    <text evidence="2">The sequence shown here is derived from an EMBL/GenBank/DDBJ whole genome shotgun (WGS) entry which is preliminary data.</text>
</comment>
<evidence type="ECO:0000256" key="1">
    <source>
        <dbReference type="SAM" id="MobiDB-lite"/>
    </source>
</evidence>
<name>A0A6A1UFU3_9ROSI</name>
<evidence type="ECO:0000313" key="4">
    <source>
        <dbReference type="Proteomes" id="UP000516437"/>
    </source>
</evidence>
<dbReference type="Proteomes" id="UP000516437">
    <property type="component" value="Chromosome 1"/>
</dbReference>
<feature type="compositionally biased region" description="Basic and acidic residues" evidence="1">
    <location>
        <begin position="1"/>
        <end position="11"/>
    </location>
</feature>
<reference evidence="2" key="3">
    <citation type="submission" date="2019-09" db="EMBL/GenBank/DDBJ databases">
        <authorList>
            <person name="Gao Z."/>
        </authorList>
    </citation>
    <scope>NUCLEOTIDE SEQUENCE</scope>
    <source>
        <tissue evidence="2">Leaves</tissue>
    </source>
</reference>
<sequence>MGDVDGVRLDDEVVSEEDVQPSRRVGKMRKGRRGKRRGWPHKGVHIGNLVDQSDEEDGGHDYSTDLEDFIEDDEE</sequence>
<dbReference type="EMBL" id="RXIC02000019">
    <property type="protein sequence ID" value="KAB1225032.1"/>
    <property type="molecule type" value="Genomic_DNA"/>
</dbReference>
<gene>
    <name evidence="2" type="ORF">CJ030_MR0G027091</name>
    <name evidence="3" type="ORF">CJ030_MR1G027084</name>
</gene>
<dbReference type="AlphaFoldDB" id="A0A6A1UFU3"/>
<feature type="compositionally biased region" description="Basic residues" evidence="1">
    <location>
        <begin position="24"/>
        <end position="44"/>
    </location>
</feature>
<feature type="region of interest" description="Disordered" evidence="1">
    <location>
        <begin position="1"/>
        <end position="75"/>
    </location>
</feature>
<reference evidence="2" key="1">
    <citation type="submission" date="2018-07" db="EMBL/GenBank/DDBJ databases">
        <authorList>
            <person name="Gao Z.-S."/>
            <person name="Jia H.-M."/>
            <person name="Jia H.-J."/>
            <person name="Cai Q.-L."/>
            <person name="Wang Y."/>
            <person name="Zhao H.-B."/>
        </authorList>
    </citation>
    <scope>NUCLEOTIDE SEQUENCE</scope>
    <source>
        <tissue evidence="2">Leaves</tissue>
    </source>
</reference>
<evidence type="ECO:0000313" key="3">
    <source>
        <dbReference type="EMBL" id="KAB1225032.1"/>
    </source>
</evidence>
<keyword evidence="4" id="KW-1185">Reference proteome</keyword>
<evidence type="ECO:0000313" key="2">
    <source>
        <dbReference type="EMBL" id="KAB1199152.1"/>
    </source>
</evidence>
<accession>A0A6A1UFU3</accession>